<evidence type="ECO:0000313" key="1">
    <source>
        <dbReference type="EMBL" id="KAJ6237699.1"/>
    </source>
</evidence>
<sequence length="147" mass="17191">MGSKSTKSQKRHPKLKETRILITQEQDIKDTILILGIGETGKSTVSKQFNFLFNPNEKIRSEDYFRAIRKSILGYLKDLIDIATELKLLIQNEEVVKLMGSYELPLTIDSKTYPLLHDKFIDPLWSLVEIKEAYERRDEYQLTERAK</sequence>
<dbReference type="SUPFAM" id="SSF47895">
    <property type="entry name" value="Transducin (alpha subunit), insertion domain"/>
    <property type="match status" value="1"/>
</dbReference>
<reference evidence="1" key="1">
    <citation type="submission" date="2022-08" db="EMBL/GenBank/DDBJ databases">
        <title>Novel sulfate-reducing endosymbionts in the free-living metamonad Anaeramoeba.</title>
        <authorList>
            <person name="Jerlstrom-Hultqvist J."/>
            <person name="Cepicka I."/>
            <person name="Gallot-Lavallee L."/>
            <person name="Salas-Leiva D."/>
            <person name="Curtis B.A."/>
            <person name="Zahonova K."/>
            <person name="Pipaliya S."/>
            <person name="Dacks J."/>
            <person name="Roger A.J."/>
        </authorList>
    </citation>
    <scope>NUCLEOTIDE SEQUENCE</scope>
    <source>
        <strain evidence="1">Schooner1</strain>
    </source>
</reference>
<keyword evidence="2" id="KW-1185">Reference proteome</keyword>
<dbReference type="EMBL" id="JAOAOG010000239">
    <property type="protein sequence ID" value="KAJ6237699.1"/>
    <property type="molecule type" value="Genomic_DNA"/>
</dbReference>
<dbReference type="InterPro" id="IPR011025">
    <property type="entry name" value="GproteinA_insert"/>
</dbReference>
<dbReference type="InterPro" id="IPR027417">
    <property type="entry name" value="P-loop_NTPase"/>
</dbReference>
<dbReference type="Gene3D" id="3.40.50.300">
    <property type="entry name" value="P-loop containing nucleotide triphosphate hydrolases"/>
    <property type="match status" value="1"/>
</dbReference>
<dbReference type="Gene3D" id="1.10.400.10">
    <property type="entry name" value="GI Alpha 1, domain 2-like"/>
    <property type="match status" value="1"/>
</dbReference>
<gene>
    <name evidence="1" type="ORF">M0813_27264</name>
</gene>
<proteinExistence type="predicted"/>
<accession>A0ABQ8XZB8</accession>
<comment type="caution">
    <text evidence="1">The sequence shown here is derived from an EMBL/GenBank/DDBJ whole genome shotgun (WGS) entry which is preliminary data.</text>
</comment>
<evidence type="ECO:0000313" key="2">
    <source>
        <dbReference type="Proteomes" id="UP001150062"/>
    </source>
</evidence>
<dbReference type="Proteomes" id="UP001150062">
    <property type="component" value="Unassembled WGS sequence"/>
</dbReference>
<name>A0ABQ8XZB8_9EUKA</name>
<protein>
    <submittedName>
        <fullName evidence="1">G protein alpha q subunit-related</fullName>
    </submittedName>
</protein>
<organism evidence="1 2">
    <name type="scientific">Anaeramoeba flamelloides</name>
    <dbReference type="NCBI Taxonomy" id="1746091"/>
    <lineage>
        <taxon>Eukaryota</taxon>
        <taxon>Metamonada</taxon>
        <taxon>Anaeramoebidae</taxon>
        <taxon>Anaeramoeba</taxon>
    </lineage>
</organism>